<proteinExistence type="predicted"/>
<organism evidence="1 2">
    <name type="scientific">Thraustotheca clavata</name>
    <dbReference type="NCBI Taxonomy" id="74557"/>
    <lineage>
        <taxon>Eukaryota</taxon>
        <taxon>Sar</taxon>
        <taxon>Stramenopiles</taxon>
        <taxon>Oomycota</taxon>
        <taxon>Saprolegniomycetes</taxon>
        <taxon>Saprolegniales</taxon>
        <taxon>Achlyaceae</taxon>
        <taxon>Thraustotheca</taxon>
    </lineage>
</organism>
<dbReference type="AlphaFoldDB" id="A0A1W0A052"/>
<comment type="caution">
    <text evidence="1">The sequence shown here is derived from an EMBL/GenBank/DDBJ whole genome shotgun (WGS) entry which is preliminary data.</text>
</comment>
<accession>A0A1W0A052</accession>
<keyword evidence="2" id="KW-1185">Reference proteome</keyword>
<evidence type="ECO:0000313" key="2">
    <source>
        <dbReference type="Proteomes" id="UP000243217"/>
    </source>
</evidence>
<gene>
    <name evidence="1" type="ORF">THRCLA_21112</name>
</gene>
<protein>
    <submittedName>
        <fullName evidence="1">Uncharacterized protein</fullName>
    </submittedName>
</protein>
<dbReference type="Proteomes" id="UP000243217">
    <property type="component" value="Unassembled WGS sequence"/>
</dbReference>
<reference evidence="1 2" key="1">
    <citation type="journal article" date="2014" name="Genome Biol. Evol.">
        <title>The secreted proteins of Achlya hypogyna and Thraustotheca clavata identify the ancestral oomycete secretome and reveal gene acquisitions by horizontal gene transfer.</title>
        <authorList>
            <person name="Misner I."/>
            <person name="Blouin N."/>
            <person name="Leonard G."/>
            <person name="Richards T.A."/>
            <person name="Lane C.E."/>
        </authorList>
    </citation>
    <scope>NUCLEOTIDE SEQUENCE [LARGE SCALE GENOMIC DNA]</scope>
    <source>
        <strain evidence="1 2">ATCC 34112</strain>
    </source>
</reference>
<name>A0A1W0A052_9STRA</name>
<dbReference type="EMBL" id="JNBS01000818">
    <property type="protein sequence ID" value="OQS03646.1"/>
    <property type="molecule type" value="Genomic_DNA"/>
</dbReference>
<sequence length="72" mass="8444">MYPNHRHHCGFCFIQYEVQRFSVNSSDITWAPQSYLANQNEFPQFDTTQELQPPKPKQSSDLISTKIVDILQ</sequence>
<evidence type="ECO:0000313" key="1">
    <source>
        <dbReference type="EMBL" id="OQS03646.1"/>
    </source>
</evidence>